<keyword evidence="3" id="KW-0998">Cell outer membrane</keyword>
<keyword evidence="5" id="KW-1185">Reference proteome</keyword>
<comment type="subcellular location">
    <subcellularLocation>
        <location evidence="1">Cell outer membrane</location>
    </subcellularLocation>
</comment>
<reference evidence="4" key="1">
    <citation type="journal article" date="2014" name="Int. J. Syst. Evol. Microbiol.">
        <title>Complete genome sequence of Corynebacterium casei LMG S-19264T (=DSM 44701T), isolated from a smear-ripened cheese.</title>
        <authorList>
            <consortium name="US DOE Joint Genome Institute (JGI-PGF)"/>
            <person name="Walter F."/>
            <person name="Albersmeier A."/>
            <person name="Kalinowski J."/>
            <person name="Ruckert C."/>
        </authorList>
    </citation>
    <scope>NUCLEOTIDE SEQUENCE</scope>
    <source>
        <strain evidence="4">CGMCC 1.15448</strain>
    </source>
</reference>
<dbReference type="Gene3D" id="2.40.170.20">
    <property type="entry name" value="TonB-dependent receptor, beta-barrel domain"/>
    <property type="match status" value="1"/>
</dbReference>
<keyword evidence="2" id="KW-0472">Membrane</keyword>
<organism evidence="4 5">
    <name type="scientific">Puia dinghuensis</name>
    <dbReference type="NCBI Taxonomy" id="1792502"/>
    <lineage>
        <taxon>Bacteria</taxon>
        <taxon>Pseudomonadati</taxon>
        <taxon>Bacteroidota</taxon>
        <taxon>Chitinophagia</taxon>
        <taxon>Chitinophagales</taxon>
        <taxon>Chitinophagaceae</taxon>
        <taxon>Puia</taxon>
    </lineage>
</organism>
<comment type="caution">
    <text evidence="4">The sequence shown here is derived from an EMBL/GenBank/DDBJ whole genome shotgun (WGS) entry which is preliminary data.</text>
</comment>
<gene>
    <name evidence="4" type="ORF">GCM10011511_14160</name>
</gene>
<dbReference type="SUPFAM" id="SSF56935">
    <property type="entry name" value="Porins"/>
    <property type="match status" value="1"/>
</dbReference>
<dbReference type="EMBL" id="BMJC01000001">
    <property type="protein sequence ID" value="GGA91945.1"/>
    <property type="molecule type" value="Genomic_DNA"/>
</dbReference>
<evidence type="ECO:0000256" key="2">
    <source>
        <dbReference type="ARBA" id="ARBA00023136"/>
    </source>
</evidence>
<proteinExistence type="predicted"/>
<evidence type="ECO:0000256" key="1">
    <source>
        <dbReference type="ARBA" id="ARBA00004442"/>
    </source>
</evidence>
<dbReference type="InterPro" id="IPR036942">
    <property type="entry name" value="Beta-barrel_TonB_sf"/>
</dbReference>
<name>A0A8J2XS33_9BACT</name>
<evidence type="ECO:0000256" key="3">
    <source>
        <dbReference type="ARBA" id="ARBA00023237"/>
    </source>
</evidence>
<dbReference type="Proteomes" id="UP000607559">
    <property type="component" value="Unassembled WGS sequence"/>
</dbReference>
<dbReference type="GO" id="GO:0009279">
    <property type="term" value="C:cell outer membrane"/>
    <property type="evidence" value="ECO:0007669"/>
    <property type="project" value="UniProtKB-SubCell"/>
</dbReference>
<reference evidence="4" key="2">
    <citation type="submission" date="2020-09" db="EMBL/GenBank/DDBJ databases">
        <authorList>
            <person name="Sun Q."/>
            <person name="Zhou Y."/>
        </authorList>
    </citation>
    <scope>NUCLEOTIDE SEQUENCE</scope>
    <source>
        <strain evidence="4">CGMCC 1.15448</strain>
    </source>
</reference>
<accession>A0A8J2XS33</accession>
<dbReference type="AlphaFoldDB" id="A0A8J2XS33"/>
<evidence type="ECO:0000313" key="4">
    <source>
        <dbReference type="EMBL" id="GGA91945.1"/>
    </source>
</evidence>
<sequence length="549" mass="62440">MNKKNFFLGVGVLCFVSVQAQDTTKRRTIDITSSFKPVLREAVKINFNAAPPAVDTSRPRLTYTIPAQYLFLNYQPGELKPVALQRDSINPWVNHNFIKIGVGNVHIPYIRSGFSFGDGKTTFFNLYANQLSSKGSLNNQKNSLTDVKLLGTVKTTNNLEWTGNLGFKNDVYYLYGYRPDTLKYTSDQLRRTFQTFEGGLSLRNTVPTEFGLLYHPNIKISYFEDNLNPKGTEANTVLNLPLEKLIGKEFAFDLGFTADLTHYNLPSQANAQNNNIYSVNPAFLVKTSNLFLQAAVTPSWDNKAFHLLPNFLADISTSDQRFTIQLGWIGYYDKGSYQRFESINPWLAQPADSLLNTRMEEVYGGFKGSISNHFTYAAKIGHLQYHNMPLFVNDSVGGGKDFLIRYETSMQALQLHGELSYLQGEDFTVTAGLNIYQFKDLQKQAKAWGLLPVEFSTHLKWEAFKDFWAKLDFYAFSGAQYRSPTDGVPFKGDNGADMNAGVEFRITKMLNLWFQMNNLFNNKYERWHQYPVYGFNVLGGIIFSFGDKK</sequence>
<evidence type="ECO:0008006" key="6">
    <source>
        <dbReference type="Google" id="ProtNLM"/>
    </source>
</evidence>
<evidence type="ECO:0000313" key="5">
    <source>
        <dbReference type="Proteomes" id="UP000607559"/>
    </source>
</evidence>
<dbReference type="RefSeq" id="WP_188929934.1">
    <property type="nucleotide sequence ID" value="NZ_BMJC01000001.1"/>
</dbReference>
<protein>
    <recommendedName>
        <fullName evidence="6">TonB-dependent receptor</fullName>
    </recommendedName>
</protein>